<keyword evidence="4 22" id="KW-0132">Cell division</keyword>
<dbReference type="GO" id="GO:0009252">
    <property type="term" value="P:peptidoglycan biosynthetic process"/>
    <property type="evidence" value="ECO:0007669"/>
    <property type="project" value="UniProtKB-KW"/>
</dbReference>
<evidence type="ECO:0000256" key="17">
    <source>
        <dbReference type="ARBA" id="ARBA00041185"/>
    </source>
</evidence>
<dbReference type="GO" id="GO:0005886">
    <property type="term" value="C:plasma membrane"/>
    <property type="evidence" value="ECO:0007669"/>
    <property type="project" value="UniProtKB-SubCell"/>
</dbReference>
<dbReference type="Proteomes" id="UP000177052">
    <property type="component" value="Unassembled WGS sequence"/>
</dbReference>
<organism evidence="22 23">
    <name type="scientific">Candidatus Nomurabacteria bacterium RIFCSPHIGHO2_12_FULL_37_29</name>
    <dbReference type="NCBI Taxonomy" id="1801759"/>
    <lineage>
        <taxon>Bacteria</taxon>
        <taxon>Candidatus Nomuraibacteriota</taxon>
    </lineage>
</organism>
<dbReference type="NCBIfam" id="TIGR02614">
    <property type="entry name" value="ftsW"/>
    <property type="match status" value="1"/>
</dbReference>
<dbReference type="PANTHER" id="PTHR30474">
    <property type="entry name" value="CELL CYCLE PROTEIN"/>
    <property type="match status" value="1"/>
</dbReference>
<dbReference type="EC" id="2.4.99.28" evidence="19"/>
<feature type="transmembrane region" description="Helical" evidence="21">
    <location>
        <begin position="346"/>
        <end position="364"/>
    </location>
</feature>
<evidence type="ECO:0000256" key="1">
    <source>
        <dbReference type="ARBA" id="ARBA00004651"/>
    </source>
</evidence>
<evidence type="ECO:0000256" key="10">
    <source>
        <dbReference type="ARBA" id="ARBA00022989"/>
    </source>
</evidence>
<dbReference type="GO" id="GO:0008955">
    <property type="term" value="F:peptidoglycan glycosyltransferase activity"/>
    <property type="evidence" value="ECO:0007669"/>
    <property type="project" value="UniProtKB-EC"/>
</dbReference>
<comment type="catalytic activity">
    <reaction evidence="20">
        <text>[GlcNAc-(1-&gt;4)-Mur2Ac(oyl-L-Ala-gamma-D-Glu-L-Lys-D-Ala-D-Ala)](n)-di-trans,octa-cis-undecaprenyl diphosphate + beta-D-GlcNAc-(1-&gt;4)-Mur2Ac(oyl-L-Ala-gamma-D-Glu-L-Lys-D-Ala-D-Ala)-di-trans,octa-cis-undecaprenyl diphosphate = [GlcNAc-(1-&gt;4)-Mur2Ac(oyl-L-Ala-gamma-D-Glu-L-Lys-D-Ala-D-Ala)](n+1)-di-trans,octa-cis-undecaprenyl diphosphate + di-trans,octa-cis-undecaprenyl diphosphate + H(+)</text>
        <dbReference type="Rhea" id="RHEA:23708"/>
        <dbReference type="Rhea" id="RHEA-COMP:9602"/>
        <dbReference type="Rhea" id="RHEA-COMP:9603"/>
        <dbReference type="ChEBI" id="CHEBI:15378"/>
        <dbReference type="ChEBI" id="CHEBI:58405"/>
        <dbReference type="ChEBI" id="CHEBI:60033"/>
        <dbReference type="ChEBI" id="CHEBI:78435"/>
        <dbReference type="EC" id="2.4.99.28"/>
    </reaction>
</comment>
<keyword evidence="3" id="KW-1003">Cell membrane</keyword>
<evidence type="ECO:0000256" key="7">
    <source>
        <dbReference type="ARBA" id="ARBA00022692"/>
    </source>
</evidence>
<keyword evidence="7 21" id="KW-0812">Transmembrane</keyword>
<keyword evidence="8" id="KW-0133">Cell shape</keyword>
<keyword evidence="12" id="KW-0131">Cell cycle</keyword>
<feature type="transmembrane region" description="Helical" evidence="21">
    <location>
        <begin position="40"/>
        <end position="63"/>
    </location>
</feature>
<evidence type="ECO:0000256" key="20">
    <source>
        <dbReference type="ARBA" id="ARBA00049902"/>
    </source>
</evidence>
<keyword evidence="5" id="KW-0328">Glycosyltransferase</keyword>
<comment type="caution">
    <text evidence="22">The sequence shown here is derived from an EMBL/GenBank/DDBJ whole genome shotgun (WGS) entry which is preliminary data.</text>
</comment>
<evidence type="ECO:0000256" key="8">
    <source>
        <dbReference type="ARBA" id="ARBA00022960"/>
    </source>
</evidence>
<keyword evidence="11 21" id="KW-0472">Membrane</keyword>
<evidence type="ECO:0000256" key="15">
    <source>
        <dbReference type="ARBA" id="ARBA00033270"/>
    </source>
</evidence>
<keyword evidence="9" id="KW-0573">Peptidoglycan synthesis</keyword>
<evidence type="ECO:0000256" key="21">
    <source>
        <dbReference type="SAM" id="Phobius"/>
    </source>
</evidence>
<keyword evidence="6" id="KW-0808">Transferase</keyword>
<keyword evidence="10 21" id="KW-1133">Transmembrane helix</keyword>
<evidence type="ECO:0000256" key="12">
    <source>
        <dbReference type="ARBA" id="ARBA00023306"/>
    </source>
</evidence>
<feature type="transmembrane region" description="Helical" evidence="21">
    <location>
        <begin position="163"/>
        <end position="179"/>
    </location>
</feature>
<feature type="transmembrane region" description="Helical" evidence="21">
    <location>
        <begin position="272"/>
        <end position="289"/>
    </location>
</feature>
<evidence type="ECO:0000313" key="23">
    <source>
        <dbReference type="Proteomes" id="UP000177052"/>
    </source>
</evidence>
<dbReference type="GO" id="GO:0071555">
    <property type="term" value="P:cell wall organization"/>
    <property type="evidence" value="ECO:0007669"/>
    <property type="project" value="UniProtKB-KW"/>
</dbReference>
<evidence type="ECO:0000256" key="18">
    <source>
        <dbReference type="ARBA" id="ARBA00041418"/>
    </source>
</evidence>
<feature type="transmembrane region" description="Helical" evidence="21">
    <location>
        <begin position="75"/>
        <end position="95"/>
    </location>
</feature>
<dbReference type="InterPro" id="IPR013437">
    <property type="entry name" value="FtsW"/>
</dbReference>
<gene>
    <name evidence="22" type="ORF">A3F19_03010</name>
</gene>
<dbReference type="Pfam" id="PF01098">
    <property type="entry name" value="FTSW_RODA_SPOVE"/>
    <property type="match status" value="1"/>
</dbReference>
<comment type="pathway">
    <text evidence="2">Cell wall biogenesis; peptidoglycan biosynthesis.</text>
</comment>
<protein>
    <recommendedName>
        <fullName evidence="17">Probable peptidoglycan glycosyltransferase FtsW</fullName>
        <ecNumber evidence="19">2.4.99.28</ecNumber>
    </recommendedName>
    <alternativeName>
        <fullName evidence="18">Cell division protein FtsW</fullName>
    </alternativeName>
    <alternativeName>
        <fullName evidence="15">Cell wall polymerase</fullName>
    </alternativeName>
    <alternativeName>
        <fullName evidence="14">Peptidoglycan polymerase</fullName>
    </alternativeName>
</protein>
<feature type="transmembrane region" description="Helical" evidence="21">
    <location>
        <begin position="139"/>
        <end position="157"/>
    </location>
</feature>
<evidence type="ECO:0000256" key="13">
    <source>
        <dbReference type="ARBA" id="ARBA00023316"/>
    </source>
</evidence>
<feature type="transmembrane region" description="Helical" evidence="21">
    <location>
        <begin position="115"/>
        <end position="132"/>
    </location>
</feature>
<feature type="transmembrane region" description="Helical" evidence="21">
    <location>
        <begin position="186"/>
        <end position="208"/>
    </location>
</feature>
<reference evidence="22 23" key="1">
    <citation type="journal article" date="2016" name="Nat. Commun.">
        <title>Thousands of microbial genomes shed light on interconnected biogeochemical processes in an aquifer system.</title>
        <authorList>
            <person name="Anantharaman K."/>
            <person name="Brown C.T."/>
            <person name="Hug L.A."/>
            <person name="Sharon I."/>
            <person name="Castelle C.J."/>
            <person name="Probst A.J."/>
            <person name="Thomas B.C."/>
            <person name="Singh A."/>
            <person name="Wilkins M.J."/>
            <person name="Karaoz U."/>
            <person name="Brodie E.L."/>
            <person name="Williams K.H."/>
            <person name="Hubbard S.S."/>
            <person name="Banfield J.F."/>
        </authorList>
    </citation>
    <scope>NUCLEOTIDE SEQUENCE [LARGE SCALE GENOMIC DNA]</scope>
</reference>
<evidence type="ECO:0000256" key="11">
    <source>
        <dbReference type="ARBA" id="ARBA00023136"/>
    </source>
</evidence>
<dbReference type="GO" id="GO:0008360">
    <property type="term" value="P:regulation of cell shape"/>
    <property type="evidence" value="ECO:0007669"/>
    <property type="project" value="UniProtKB-KW"/>
</dbReference>
<evidence type="ECO:0000256" key="9">
    <source>
        <dbReference type="ARBA" id="ARBA00022984"/>
    </source>
</evidence>
<comment type="similarity">
    <text evidence="16">Belongs to the SEDS family. FtsW subfamily.</text>
</comment>
<dbReference type="PANTHER" id="PTHR30474:SF2">
    <property type="entry name" value="PEPTIDOGLYCAN GLYCOSYLTRANSFERASE FTSW-RELATED"/>
    <property type="match status" value="1"/>
</dbReference>
<dbReference type="GO" id="GO:0015648">
    <property type="term" value="F:lipid-linked peptidoglycan transporter activity"/>
    <property type="evidence" value="ECO:0007669"/>
    <property type="project" value="TreeGrafter"/>
</dbReference>
<evidence type="ECO:0000313" key="22">
    <source>
        <dbReference type="EMBL" id="OGI79280.1"/>
    </source>
</evidence>
<evidence type="ECO:0000256" key="5">
    <source>
        <dbReference type="ARBA" id="ARBA00022676"/>
    </source>
</evidence>
<dbReference type="GO" id="GO:0032153">
    <property type="term" value="C:cell division site"/>
    <property type="evidence" value="ECO:0007669"/>
    <property type="project" value="TreeGrafter"/>
</dbReference>
<evidence type="ECO:0000256" key="14">
    <source>
        <dbReference type="ARBA" id="ARBA00032370"/>
    </source>
</evidence>
<feature type="transmembrane region" description="Helical" evidence="21">
    <location>
        <begin position="9"/>
        <end position="34"/>
    </location>
</feature>
<evidence type="ECO:0000256" key="19">
    <source>
        <dbReference type="ARBA" id="ARBA00044770"/>
    </source>
</evidence>
<accession>A0A1F6WBJ4</accession>
<dbReference type="InterPro" id="IPR001182">
    <property type="entry name" value="FtsW/RodA"/>
</dbReference>
<evidence type="ECO:0000256" key="3">
    <source>
        <dbReference type="ARBA" id="ARBA00022475"/>
    </source>
</evidence>
<evidence type="ECO:0000256" key="6">
    <source>
        <dbReference type="ARBA" id="ARBA00022679"/>
    </source>
</evidence>
<comment type="subcellular location">
    <subcellularLocation>
        <location evidence="1">Cell membrane</location>
        <topology evidence="1">Multi-pass membrane protein</topology>
    </subcellularLocation>
</comment>
<evidence type="ECO:0000256" key="16">
    <source>
        <dbReference type="ARBA" id="ARBA00038053"/>
    </source>
</evidence>
<feature type="transmembrane region" description="Helical" evidence="21">
    <location>
        <begin position="301"/>
        <end position="326"/>
    </location>
</feature>
<evidence type="ECO:0000256" key="4">
    <source>
        <dbReference type="ARBA" id="ARBA00022618"/>
    </source>
</evidence>
<name>A0A1F6WBJ4_9BACT</name>
<dbReference type="EMBL" id="MFUJ01000017">
    <property type="protein sequence ID" value="OGI79280.1"/>
    <property type="molecule type" value="Genomic_DNA"/>
</dbReference>
<sequence>MKEKKADKFFLIIIFLLITIGVLMFVSASLGILAKNEKTFFSVLFSQLILGLGLGLVGMYLCFKINYKFWRKYSFLIFLGAILLTASVFIPQLGWSHGGAQRWIKLGFVSLQPVEILKFGFIIYFAAWLSWAKNRVQDFRFGILPFSILLAIIAIILFKQPDTKSFILITVTGISMLFISGVPLKYILGIAVGASFVLGSLIFFTPYLQERVKTFINPEVDPRGSSYQIQQSLIALGSGGIFGRGFGQSIQKFSYLPEPQGDSIFAVLGEELGFIGALTTIFLYLLFTLRGFRIANNSPDLFGRLLVSGIVILITVQSFMHIASITGVFPLTGVPLPFMSHGGTSLMINLMAMGIVLQISKFSAKGERAKS</sequence>
<dbReference type="AlphaFoldDB" id="A0A1F6WBJ4"/>
<dbReference type="GO" id="GO:0051301">
    <property type="term" value="P:cell division"/>
    <property type="evidence" value="ECO:0007669"/>
    <property type="project" value="UniProtKB-KW"/>
</dbReference>
<evidence type="ECO:0000256" key="2">
    <source>
        <dbReference type="ARBA" id="ARBA00004752"/>
    </source>
</evidence>
<keyword evidence="13" id="KW-0961">Cell wall biogenesis/degradation</keyword>
<proteinExistence type="inferred from homology"/>